<dbReference type="InterPro" id="IPR036322">
    <property type="entry name" value="WD40_repeat_dom_sf"/>
</dbReference>
<name>A0A4P6A1J9_PLAAG</name>
<proteinExistence type="predicted"/>
<dbReference type="PANTHER" id="PTHR22847">
    <property type="entry name" value="WD40 REPEAT PROTEIN"/>
    <property type="match status" value="1"/>
</dbReference>
<comment type="caution">
    <text evidence="5">The sequence shown here is derived from an EMBL/GenBank/DDBJ whole genome shotgun (WGS) entry which is preliminary data.</text>
</comment>
<dbReference type="Gene3D" id="2.130.10.10">
    <property type="entry name" value="YVTN repeat-like/Quinoprotein amine dehydrogenase"/>
    <property type="match status" value="1"/>
</dbReference>
<dbReference type="AlphaFoldDB" id="A0A4P6A1J9"/>
<gene>
    <name evidence="5" type="ORF">PA905_49270</name>
</gene>
<dbReference type="SMART" id="SM00320">
    <property type="entry name" value="WD40"/>
    <property type="match status" value="1"/>
</dbReference>
<evidence type="ECO:0000313" key="6">
    <source>
        <dbReference type="Proteomes" id="UP000299794"/>
    </source>
</evidence>
<dbReference type="PROSITE" id="PS50082">
    <property type="entry name" value="WD_REPEATS_2"/>
    <property type="match status" value="1"/>
</dbReference>
<dbReference type="Pfam" id="PF00400">
    <property type="entry name" value="WD40"/>
    <property type="match status" value="1"/>
</dbReference>
<reference evidence="6" key="1">
    <citation type="submission" date="2019-02" db="EMBL/GenBank/DDBJ databases">
        <title>Draft genome sequence of Planktothrix agardhii NIES-905.</title>
        <authorList>
            <person name="Yamaguchi H."/>
            <person name="Suzuki S."/>
            <person name="Kawachi M."/>
        </authorList>
    </citation>
    <scope>NUCLEOTIDE SEQUENCE [LARGE SCALE GENOMIC DNA]</scope>
    <source>
        <strain evidence="6">CCAP 1459/11A</strain>
    </source>
</reference>
<accession>A0A4P6A1J9</accession>
<evidence type="ECO:0000256" key="3">
    <source>
        <dbReference type="PROSITE-ProRule" id="PRU00221"/>
    </source>
</evidence>
<dbReference type="SUPFAM" id="SSF50978">
    <property type="entry name" value="WD40 repeat-like"/>
    <property type="match status" value="1"/>
</dbReference>
<feature type="region of interest" description="Disordered" evidence="4">
    <location>
        <begin position="1"/>
        <end position="28"/>
    </location>
</feature>
<dbReference type="PROSITE" id="PS50294">
    <property type="entry name" value="WD_REPEATS_REGION"/>
    <property type="match status" value="1"/>
</dbReference>
<dbReference type="InterPro" id="IPR015943">
    <property type="entry name" value="WD40/YVTN_repeat-like_dom_sf"/>
</dbReference>
<dbReference type="PANTHER" id="PTHR22847:SF637">
    <property type="entry name" value="WD REPEAT DOMAIN 5B"/>
    <property type="match status" value="1"/>
</dbReference>
<dbReference type="InterPro" id="IPR001680">
    <property type="entry name" value="WD40_rpt"/>
</dbReference>
<feature type="repeat" description="WD" evidence="3">
    <location>
        <begin position="4"/>
        <end position="35"/>
    </location>
</feature>
<dbReference type="Proteomes" id="UP000299794">
    <property type="component" value="Unassembled WGS sequence"/>
</dbReference>
<evidence type="ECO:0000256" key="1">
    <source>
        <dbReference type="ARBA" id="ARBA00022574"/>
    </source>
</evidence>
<evidence type="ECO:0000256" key="2">
    <source>
        <dbReference type="ARBA" id="ARBA00022737"/>
    </source>
</evidence>
<sequence length="77" mass="8835">MQTLKDHESLVSSVSWSPDGKTLASGSGDKTIKLWHFDLEELMVWSCEWMKDYLENSLSVSEEDRRLCDGVMVNKPQ</sequence>
<evidence type="ECO:0000313" key="5">
    <source>
        <dbReference type="EMBL" id="GDZ96375.1"/>
    </source>
</evidence>
<dbReference type="EMBL" id="BJCD01000100">
    <property type="protein sequence ID" value="GDZ96375.1"/>
    <property type="molecule type" value="Genomic_DNA"/>
</dbReference>
<keyword evidence="1 3" id="KW-0853">WD repeat</keyword>
<evidence type="ECO:0000256" key="4">
    <source>
        <dbReference type="SAM" id="MobiDB-lite"/>
    </source>
</evidence>
<protein>
    <submittedName>
        <fullName evidence="5">WD-40 repeat-containing protein</fullName>
    </submittedName>
</protein>
<keyword evidence="2" id="KW-0677">Repeat</keyword>
<organism evidence="5 6">
    <name type="scientific">Planktothrix agardhii CCAP 1459/11A</name>
    <dbReference type="NCBI Taxonomy" id="282420"/>
    <lineage>
        <taxon>Bacteria</taxon>
        <taxon>Bacillati</taxon>
        <taxon>Cyanobacteriota</taxon>
        <taxon>Cyanophyceae</taxon>
        <taxon>Oscillatoriophycideae</taxon>
        <taxon>Oscillatoriales</taxon>
        <taxon>Microcoleaceae</taxon>
        <taxon>Planktothrix</taxon>
    </lineage>
</organism>